<reference evidence="4 5" key="1">
    <citation type="submission" date="2024-03" db="EMBL/GenBank/DDBJ databases">
        <title>Actinomycetospora sp. OC33-EN08, a novel actinomycete isolated from wild orchid (Aerides multiflora).</title>
        <authorList>
            <person name="Suriyachadkun C."/>
        </authorList>
    </citation>
    <scope>NUCLEOTIDE SEQUENCE [LARGE SCALE GENOMIC DNA]</scope>
    <source>
        <strain evidence="4 5">OC33-EN08</strain>
    </source>
</reference>
<evidence type="ECO:0000313" key="5">
    <source>
        <dbReference type="Proteomes" id="UP001385809"/>
    </source>
</evidence>
<evidence type="ECO:0000256" key="1">
    <source>
        <dbReference type="ARBA" id="ARBA00007689"/>
    </source>
</evidence>
<feature type="region of interest" description="Disordered" evidence="2">
    <location>
        <begin position="124"/>
        <end position="147"/>
    </location>
</feature>
<dbReference type="InterPro" id="IPR005545">
    <property type="entry name" value="YCII"/>
</dbReference>
<dbReference type="Gene3D" id="3.30.70.1060">
    <property type="entry name" value="Dimeric alpha+beta barrel"/>
    <property type="match status" value="1"/>
</dbReference>
<dbReference type="PANTHER" id="PTHR35174">
    <property type="entry name" value="BLL7171 PROTEIN-RELATED"/>
    <property type="match status" value="1"/>
</dbReference>
<dbReference type="EMBL" id="JBBEGN010000011">
    <property type="protein sequence ID" value="MEJ2870130.1"/>
    <property type="molecule type" value="Genomic_DNA"/>
</dbReference>
<dbReference type="InterPro" id="IPR011008">
    <property type="entry name" value="Dimeric_a/b-barrel"/>
</dbReference>
<sequence length="147" mass="15880">MRFMLVLTYDEAAAAAKTPDPAIFEEMGRFNQAMVDAGVLLAGEGLAPSAQGAIVAYGDAEGGAAEEPTVTDGPFTEIKELIGGFWILRVDSLADAVSWARRAPFRDGERVQIRRVLDPEDFEGVAPDEVMEAESEMRSRIEQQSGS</sequence>
<dbReference type="PANTHER" id="PTHR35174:SF4">
    <property type="entry name" value="BLL7163 PROTEIN"/>
    <property type="match status" value="1"/>
</dbReference>
<dbReference type="RefSeq" id="WP_337696701.1">
    <property type="nucleotide sequence ID" value="NZ_JBBEGN010000011.1"/>
</dbReference>
<dbReference type="Pfam" id="PF03795">
    <property type="entry name" value="YCII"/>
    <property type="match status" value="1"/>
</dbReference>
<keyword evidence="5" id="KW-1185">Reference proteome</keyword>
<name>A0ABU8MS65_9PSEU</name>
<evidence type="ECO:0000256" key="2">
    <source>
        <dbReference type="SAM" id="MobiDB-lite"/>
    </source>
</evidence>
<gene>
    <name evidence="4" type="ORF">WCD74_20340</name>
</gene>
<accession>A0ABU8MS65</accession>
<protein>
    <submittedName>
        <fullName evidence="4">YciI family protein</fullName>
    </submittedName>
</protein>
<comment type="caution">
    <text evidence="4">The sequence shown here is derived from an EMBL/GenBank/DDBJ whole genome shotgun (WGS) entry which is preliminary data.</text>
</comment>
<dbReference type="SUPFAM" id="SSF54909">
    <property type="entry name" value="Dimeric alpha+beta barrel"/>
    <property type="match status" value="1"/>
</dbReference>
<dbReference type="Proteomes" id="UP001385809">
    <property type="component" value="Unassembled WGS sequence"/>
</dbReference>
<organism evidence="4 5">
    <name type="scientific">Actinomycetospora aurantiaca</name>
    <dbReference type="NCBI Taxonomy" id="3129233"/>
    <lineage>
        <taxon>Bacteria</taxon>
        <taxon>Bacillati</taxon>
        <taxon>Actinomycetota</taxon>
        <taxon>Actinomycetes</taxon>
        <taxon>Pseudonocardiales</taxon>
        <taxon>Pseudonocardiaceae</taxon>
        <taxon>Actinomycetospora</taxon>
    </lineage>
</organism>
<evidence type="ECO:0000259" key="3">
    <source>
        <dbReference type="Pfam" id="PF03795"/>
    </source>
</evidence>
<evidence type="ECO:0000313" key="4">
    <source>
        <dbReference type="EMBL" id="MEJ2870130.1"/>
    </source>
</evidence>
<proteinExistence type="inferred from homology"/>
<feature type="domain" description="YCII-related" evidence="3">
    <location>
        <begin position="1"/>
        <end position="117"/>
    </location>
</feature>
<comment type="similarity">
    <text evidence="1">Belongs to the YciI family.</text>
</comment>